<accession>A0A835ARA6</accession>
<dbReference type="AlphaFoldDB" id="A0A835ARA6"/>
<keyword evidence="3" id="KW-1185">Reference proteome</keyword>
<sequence>MVSGASGLRAAVAAVAIFAVLVMSSQGHPKKPLCSDCPSLCNANCTAVIAEKCSNECSYQYDCDQCKAQVLQSCCKSFCSHFSYGTGSFSCCPNGTSSVTCSCEHCDSPVQNSCTSACSPLTCMACTDGIGQQCIPPCMSDCNDHCVKKDG</sequence>
<keyword evidence="1" id="KW-0732">Signal</keyword>
<feature type="chain" id="PRO_5032534270" evidence="1">
    <location>
        <begin position="28"/>
        <end position="151"/>
    </location>
</feature>
<dbReference type="Proteomes" id="UP000636709">
    <property type="component" value="Unassembled WGS sequence"/>
</dbReference>
<evidence type="ECO:0000313" key="3">
    <source>
        <dbReference type="Proteomes" id="UP000636709"/>
    </source>
</evidence>
<feature type="signal peptide" evidence="1">
    <location>
        <begin position="1"/>
        <end position="27"/>
    </location>
</feature>
<evidence type="ECO:0000256" key="1">
    <source>
        <dbReference type="SAM" id="SignalP"/>
    </source>
</evidence>
<evidence type="ECO:0000313" key="2">
    <source>
        <dbReference type="EMBL" id="KAF8673145.1"/>
    </source>
</evidence>
<gene>
    <name evidence="2" type="ORF">HU200_048693</name>
</gene>
<protein>
    <submittedName>
        <fullName evidence="2">Uncharacterized protein</fullName>
    </submittedName>
</protein>
<dbReference type="EMBL" id="JACEFO010002208">
    <property type="protein sequence ID" value="KAF8673145.1"/>
    <property type="molecule type" value="Genomic_DNA"/>
</dbReference>
<name>A0A835ARA6_9POAL</name>
<organism evidence="2 3">
    <name type="scientific">Digitaria exilis</name>
    <dbReference type="NCBI Taxonomy" id="1010633"/>
    <lineage>
        <taxon>Eukaryota</taxon>
        <taxon>Viridiplantae</taxon>
        <taxon>Streptophyta</taxon>
        <taxon>Embryophyta</taxon>
        <taxon>Tracheophyta</taxon>
        <taxon>Spermatophyta</taxon>
        <taxon>Magnoliopsida</taxon>
        <taxon>Liliopsida</taxon>
        <taxon>Poales</taxon>
        <taxon>Poaceae</taxon>
        <taxon>PACMAD clade</taxon>
        <taxon>Panicoideae</taxon>
        <taxon>Panicodae</taxon>
        <taxon>Paniceae</taxon>
        <taxon>Anthephorinae</taxon>
        <taxon>Digitaria</taxon>
    </lineage>
</organism>
<comment type="caution">
    <text evidence="2">The sequence shown here is derived from an EMBL/GenBank/DDBJ whole genome shotgun (WGS) entry which is preliminary data.</text>
</comment>
<dbReference type="OrthoDB" id="681363at2759"/>
<reference evidence="2" key="1">
    <citation type="submission" date="2020-07" db="EMBL/GenBank/DDBJ databases">
        <title>Genome sequence and genetic diversity analysis of an under-domesticated orphan crop, white fonio (Digitaria exilis).</title>
        <authorList>
            <person name="Bennetzen J.L."/>
            <person name="Chen S."/>
            <person name="Ma X."/>
            <person name="Wang X."/>
            <person name="Yssel A.E.J."/>
            <person name="Chaluvadi S.R."/>
            <person name="Johnson M."/>
            <person name="Gangashetty P."/>
            <person name="Hamidou F."/>
            <person name="Sanogo M.D."/>
            <person name="Zwaenepoel A."/>
            <person name="Wallace J."/>
            <person name="Van De Peer Y."/>
            <person name="Van Deynze A."/>
        </authorList>
    </citation>
    <scope>NUCLEOTIDE SEQUENCE</scope>
    <source>
        <tissue evidence="2">Leaves</tissue>
    </source>
</reference>
<proteinExistence type="predicted"/>